<keyword evidence="5" id="KW-1185">Reference proteome</keyword>
<feature type="domain" description="Amidohydrolase-related" evidence="3">
    <location>
        <begin position="71"/>
        <end position="442"/>
    </location>
</feature>
<dbReference type="Gene3D" id="3.20.20.140">
    <property type="entry name" value="Metal-dependent hydrolases"/>
    <property type="match status" value="1"/>
</dbReference>
<dbReference type="PANTHER" id="PTHR43794:SF11">
    <property type="entry name" value="AMIDOHYDROLASE-RELATED DOMAIN-CONTAINING PROTEIN"/>
    <property type="match status" value="1"/>
</dbReference>
<dbReference type="SUPFAM" id="SSF51556">
    <property type="entry name" value="Metallo-dependent hydrolases"/>
    <property type="match status" value="1"/>
</dbReference>
<evidence type="ECO:0000313" key="4">
    <source>
        <dbReference type="EMBL" id="MET4634610.1"/>
    </source>
</evidence>
<dbReference type="GO" id="GO:0102127">
    <property type="term" value="F:8-oxoguanine deaminase activity"/>
    <property type="evidence" value="ECO:0007669"/>
    <property type="project" value="UniProtKB-EC"/>
</dbReference>
<name>A0ABV2R006_9HYPH</name>
<protein>
    <submittedName>
        <fullName evidence="4">8-oxoguanine deaminase</fullName>
        <ecNumber evidence="4">3.5.4.32</ecNumber>
    </submittedName>
</protein>
<dbReference type="NCBIfam" id="NF006055">
    <property type="entry name" value="PRK08203.1"/>
    <property type="match status" value="1"/>
</dbReference>
<sequence length="472" mass="51289">MARLPLAPSPAQRERETKRTDRIWIRDPIAVLADGAERGVVVEGGRIVELVGKNAEPAHPVQTIFDAGRHVVTPGLVNTHHHFFQTMTRAHPKAINKSLWPWIEALYPIWTRHVNADNFRLAARLSVTELLLSGCTCASDHHYMFPTGLEHALDIEAEEAAAVGLRMTLSRGALDVVGDKAGDDSQAVAPGGATQDTDVILADCERVISRYHDRSNGAMTRVALAPCAPFDVSMRLMRETAALADRHDCRLHTHLVETKQEADFAHAKHGMSAVDYLEECGWLSNRTWLAHGIHFDNAEVAKLGRHGVGICHCPTSNMVLASGICRTKELEAAGSPVGLGVDGSASNDNSNLMEAVRHALMIGRLRYDAASVTHRDALRWATEGSARCLGRDDLGAIAIGKQADLAFWSLDDLRFSGAGDPIAALVLCGAHAADRVMVKGEWRVEDGAPVGVDVARLRHEHHQASRAFLEAL</sequence>
<keyword evidence="2 4" id="KW-0378">Hydrolase</keyword>
<organism evidence="4 5">
    <name type="scientific">Kaistia defluvii</name>
    <dbReference type="NCBI Taxonomy" id="410841"/>
    <lineage>
        <taxon>Bacteria</taxon>
        <taxon>Pseudomonadati</taxon>
        <taxon>Pseudomonadota</taxon>
        <taxon>Alphaproteobacteria</taxon>
        <taxon>Hyphomicrobiales</taxon>
        <taxon>Kaistiaceae</taxon>
        <taxon>Kaistia</taxon>
    </lineage>
</organism>
<dbReference type="Gene3D" id="2.30.40.10">
    <property type="entry name" value="Urease, subunit C, domain 1"/>
    <property type="match status" value="1"/>
</dbReference>
<dbReference type="InterPro" id="IPR032466">
    <property type="entry name" value="Metal_Hydrolase"/>
</dbReference>
<evidence type="ECO:0000256" key="1">
    <source>
        <dbReference type="ARBA" id="ARBA00006745"/>
    </source>
</evidence>
<dbReference type="InterPro" id="IPR011059">
    <property type="entry name" value="Metal-dep_hydrolase_composite"/>
</dbReference>
<dbReference type="InterPro" id="IPR006680">
    <property type="entry name" value="Amidohydro-rel"/>
</dbReference>
<dbReference type="CDD" id="cd01298">
    <property type="entry name" value="ATZ_TRZ_like"/>
    <property type="match status" value="1"/>
</dbReference>
<comment type="similarity">
    <text evidence="1">Belongs to the metallo-dependent hydrolases superfamily. ATZ/TRZ family.</text>
</comment>
<dbReference type="InterPro" id="IPR050287">
    <property type="entry name" value="MTA/SAH_deaminase"/>
</dbReference>
<dbReference type="EC" id="3.5.4.32" evidence="4"/>
<dbReference type="SUPFAM" id="SSF51338">
    <property type="entry name" value="Composite domain of metallo-dependent hydrolases"/>
    <property type="match status" value="2"/>
</dbReference>
<dbReference type="EMBL" id="JBEPSM010000001">
    <property type="protein sequence ID" value="MET4634610.1"/>
    <property type="molecule type" value="Genomic_DNA"/>
</dbReference>
<dbReference type="Proteomes" id="UP001549321">
    <property type="component" value="Unassembled WGS sequence"/>
</dbReference>
<proteinExistence type="inferred from homology"/>
<dbReference type="PANTHER" id="PTHR43794">
    <property type="entry name" value="AMINOHYDROLASE SSNA-RELATED"/>
    <property type="match status" value="1"/>
</dbReference>
<reference evidence="4 5" key="1">
    <citation type="submission" date="2024-06" db="EMBL/GenBank/DDBJ databases">
        <title>Sorghum-associated microbial communities from plants grown in Nebraska, USA.</title>
        <authorList>
            <person name="Schachtman D."/>
        </authorList>
    </citation>
    <scope>NUCLEOTIDE SEQUENCE [LARGE SCALE GENOMIC DNA]</scope>
    <source>
        <strain evidence="4 5">3207</strain>
    </source>
</reference>
<evidence type="ECO:0000259" key="3">
    <source>
        <dbReference type="Pfam" id="PF01979"/>
    </source>
</evidence>
<evidence type="ECO:0000313" key="5">
    <source>
        <dbReference type="Proteomes" id="UP001549321"/>
    </source>
</evidence>
<dbReference type="Pfam" id="PF01979">
    <property type="entry name" value="Amidohydro_1"/>
    <property type="match status" value="1"/>
</dbReference>
<gene>
    <name evidence="4" type="ORF">ABIE08_002523</name>
</gene>
<evidence type="ECO:0000256" key="2">
    <source>
        <dbReference type="ARBA" id="ARBA00022801"/>
    </source>
</evidence>
<accession>A0ABV2R006</accession>
<comment type="caution">
    <text evidence="4">The sequence shown here is derived from an EMBL/GenBank/DDBJ whole genome shotgun (WGS) entry which is preliminary data.</text>
</comment>